<organism evidence="2 3">
    <name type="scientific">Phytophthora boehmeriae</name>
    <dbReference type="NCBI Taxonomy" id="109152"/>
    <lineage>
        <taxon>Eukaryota</taxon>
        <taxon>Sar</taxon>
        <taxon>Stramenopiles</taxon>
        <taxon>Oomycota</taxon>
        <taxon>Peronosporomycetes</taxon>
        <taxon>Peronosporales</taxon>
        <taxon>Peronosporaceae</taxon>
        <taxon>Phytophthora</taxon>
    </lineage>
</organism>
<dbReference type="AlphaFoldDB" id="A0A8T1VLW8"/>
<feature type="region of interest" description="Disordered" evidence="1">
    <location>
        <begin position="34"/>
        <end position="56"/>
    </location>
</feature>
<protein>
    <recommendedName>
        <fullName evidence="4">M96 mating-specific protein family</fullName>
    </recommendedName>
</protein>
<evidence type="ECO:0000313" key="2">
    <source>
        <dbReference type="EMBL" id="KAG7381198.1"/>
    </source>
</evidence>
<name>A0A8T1VLW8_9STRA</name>
<dbReference type="Proteomes" id="UP000693981">
    <property type="component" value="Unassembled WGS sequence"/>
</dbReference>
<sequence>MTGARNDVLAEVLELFLQDMKELDCLQSVAATEFDQASQQGQEEDRRTPKHRTKGSRTWLRRKEELVQLRQQTHEMESHVALLQSLRAAKRRELGLAPESAEELQLRMLALIERKRHQAAQLQNLDLKAQLQSHLQILAALQAQVVSASFHKQSTGLDCMPPLFQVNSPKTISMLENRLERRTLELETILNDLHLAPTTMDAIRVQVYNGEGNSASVMQCNYAQVYPFNRAVTFNAAWSVAEEDGIPQKLHFRVVKESQNVSIVDSRFVFQGGSITVDILSIRKRFVIPGGSVLLSESISEWSGIQEGSNLWRNTTHESVYVVARDYPDYRKSYRKPACQVNAVVRSEADQNGTFSDARTSALNPTSDILLPSFHELIESQLQVLENMLMDSARDN</sequence>
<proteinExistence type="predicted"/>
<reference evidence="2" key="1">
    <citation type="submission" date="2021-02" db="EMBL/GenBank/DDBJ databases">
        <authorList>
            <person name="Palmer J.M."/>
        </authorList>
    </citation>
    <scope>NUCLEOTIDE SEQUENCE</scope>
    <source>
        <strain evidence="2">SCRP23</strain>
    </source>
</reference>
<evidence type="ECO:0000256" key="1">
    <source>
        <dbReference type="SAM" id="MobiDB-lite"/>
    </source>
</evidence>
<evidence type="ECO:0000313" key="3">
    <source>
        <dbReference type="Proteomes" id="UP000693981"/>
    </source>
</evidence>
<comment type="caution">
    <text evidence="2">The sequence shown here is derived from an EMBL/GenBank/DDBJ whole genome shotgun (WGS) entry which is preliminary data.</text>
</comment>
<accession>A0A8T1VLW8</accession>
<dbReference type="EMBL" id="JAGDFL010000809">
    <property type="protein sequence ID" value="KAG7381198.1"/>
    <property type="molecule type" value="Genomic_DNA"/>
</dbReference>
<evidence type="ECO:0008006" key="4">
    <source>
        <dbReference type="Google" id="ProtNLM"/>
    </source>
</evidence>
<gene>
    <name evidence="2" type="ORF">PHYBOEH_011119</name>
</gene>
<keyword evidence="3" id="KW-1185">Reference proteome</keyword>
<dbReference type="OrthoDB" id="111556at2759"/>